<keyword evidence="6" id="KW-1185">Reference proteome</keyword>
<dbReference type="SUPFAM" id="SSF46774">
    <property type="entry name" value="ARID-like"/>
    <property type="match status" value="1"/>
</dbReference>
<evidence type="ECO:0000256" key="1">
    <source>
        <dbReference type="PROSITE-ProRule" id="PRU00267"/>
    </source>
</evidence>
<dbReference type="CDD" id="cd16872">
    <property type="entry name" value="ARID_HMGB9-like"/>
    <property type="match status" value="1"/>
</dbReference>
<dbReference type="Pfam" id="PF00505">
    <property type="entry name" value="HMG_box"/>
    <property type="match status" value="1"/>
</dbReference>
<accession>A0AAD3S7R5</accession>
<evidence type="ECO:0008006" key="7">
    <source>
        <dbReference type="Google" id="ProtNLM"/>
    </source>
</evidence>
<keyword evidence="1" id="KW-0238">DNA-binding</keyword>
<feature type="region of interest" description="Disordered" evidence="2">
    <location>
        <begin position="1"/>
        <end position="22"/>
    </location>
</feature>
<dbReference type="EMBL" id="BSYO01000006">
    <property type="protein sequence ID" value="GMH05884.1"/>
    <property type="molecule type" value="Genomic_DNA"/>
</dbReference>
<dbReference type="InterPro" id="IPR001606">
    <property type="entry name" value="ARID_dom"/>
</dbReference>
<dbReference type="SMART" id="SM00398">
    <property type="entry name" value="HMG"/>
    <property type="match status" value="1"/>
</dbReference>
<comment type="caution">
    <text evidence="5">The sequence shown here is derived from an EMBL/GenBank/DDBJ whole genome shotgun (WGS) entry which is preliminary data.</text>
</comment>
<gene>
    <name evidence="5" type="ORF">Nepgr_007724</name>
</gene>
<feature type="DNA-binding region" description="HMG box" evidence="1">
    <location>
        <begin position="248"/>
        <end position="315"/>
    </location>
</feature>
<feature type="domain" description="HMG box" evidence="3">
    <location>
        <begin position="248"/>
        <end position="315"/>
    </location>
</feature>
<dbReference type="SUPFAM" id="SSF47095">
    <property type="entry name" value="HMG-box"/>
    <property type="match status" value="1"/>
</dbReference>
<dbReference type="PANTHER" id="PTHR46691:SF6">
    <property type="entry name" value="HIGH MOBILITY GROUP B PROTEIN 10-RELATED"/>
    <property type="match status" value="1"/>
</dbReference>
<proteinExistence type="predicted"/>
<name>A0AAD3S7R5_NEPGR</name>
<evidence type="ECO:0000259" key="4">
    <source>
        <dbReference type="PROSITE" id="PS51011"/>
    </source>
</evidence>
<protein>
    <recommendedName>
        <fullName evidence="7">High mobility group B protein 10</fullName>
    </recommendedName>
</protein>
<feature type="domain" description="ARID" evidence="4">
    <location>
        <begin position="47"/>
        <end position="138"/>
    </location>
</feature>
<dbReference type="Gene3D" id="1.10.150.60">
    <property type="entry name" value="ARID DNA-binding domain"/>
    <property type="match status" value="1"/>
</dbReference>
<dbReference type="InterPro" id="IPR045303">
    <property type="entry name" value="ARID_HMGB9-like"/>
</dbReference>
<dbReference type="InterPro" id="IPR036910">
    <property type="entry name" value="HMG_box_dom_sf"/>
</dbReference>
<dbReference type="PROSITE" id="PS51011">
    <property type="entry name" value="ARID"/>
    <property type="match status" value="1"/>
</dbReference>
<dbReference type="InterPro" id="IPR009071">
    <property type="entry name" value="HMG_box_dom"/>
</dbReference>
<dbReference type="AlphaFoldDB" id="A0AAD3S7R5"/>
<dbReference type="Pfam" id="PF01388">
    <property type="entry name" value="ARID"/>
    <property type="match status" value="1"/>
</dbReference>
<evidence type="ECO:0000256" key="2">
    <source>
        <dbReference type="SAM" id="MobiDB-lite"/>
    </source>
</evidence>
<dbReference type="Proteomes" id="UP001279734">
    <property type="component" value="Unassembled WGS sequence"/>
</dbReference>
<dbReference type="PROSITE" id="PS50118">
    <property type="entry name" value="HMG_BOX_2"/>
    <property type="match status" value="1"/>
</dbReference>
<evidence type="ECO:0000259" key="3">
    <source>
        <dbReference type="PROSITE" id="PS50118"/>
    </source>
</evidence>
<reference evidence="5" key="1">
    <citation type="submission" date="2023-05" db="EMBL/GenBank/DDBJ databases">
        <title>Nepenthes gracilis genome sequencing.</title>
        <authorList>
            <person name="Fukushima K."/>
        </authorList>
    </citation>
    <scope>NUCLEOTIDE SEQUENCE</scope>
    <source>
        <strain evidence="5">SING2019-196</strain>
    </source>
</reference>
<organism evidence="5 6">
    <name type="scientific">Nepenthes gracilis</name>
    <name type="common">Slender pitcher plant</name>
    <dbReference type="NCBI Taxonomy" id="150966"/>
    <lineage>
        <taxon>Eukaryota</taxon>
        <taxon>Viridiplantae</taxon>
        <taxon>Streptophyta</taxon>
        <taxon>Embryophyta</taxon>
        <taxon>Tracheophyta</taxon>
        <taxon>Spermatophyta</taxon>
        <taxon>Magnoliopsida</taxon>
        <taxon>eudicotyledons</taxon>
        <taxon>Gunneridae</taxon>
        <taxon>Pentapetalae</taxon>
        <taxon>Caryophyllales</taxon>
        <taxon>Nepenthaceae</taxon>
        <taxon>Nepenthes</taxon>
    </lineage>
</organism>
<dbReference type="PANTHER" id="PTHR46691">
    <property type="entry name" value="HIGH MOBILITY GROUP B PROTEIN 9"/>
    <property type="match status" value="1"/>
</dbReference>
<dbReference type="InterPro" id="IPR036431">
    <property type="entry name" value="ARID_dom_sf"/>
</dbReference>
<dbReference type="GO" id="GO:0005634">
    <property type="term" value="C:nucleus"/>
    <property type="evidence" value="ECO:0007669"/>
    <property type="project" value="UniProtKB-UniRule"/>
</dbReference>
<dbReference type="GO" id="GO:0003677">
    <property type="term" value="F:DNA binding"/>
    <property type="evidence" value="ECO:0007669"/>
    <property type="project" value="UniProtKB-UniRule"/>
</dbReference>
<evidence type="ECO:0000313" key="5">
    <source>
        <dbReference type="EMBL" id="GMH05884.1"/>
    </source>
</evidence>
<dbReference type="SMART" id="SM00501">
    <property type="entry name" value="BRIGHT"/>
    <property type="match status" value="1"/>
</dbReference>
<dbReference type="Gene3D" id="1.10.30.10">
    <property type="entry name" value="High mobility group box domain"/>
    <property type="match status" value="1"/>
</dbReference>
<sequence>MSQSEEQQVEETTADITPTTITNTTEAVDRAVKKPYPLAEAKYEELVESASIFFDKLRAFHSSLDANLTLPTIGGIPLDLHRLFVLITSHGGLEKVIRERKWKEVILAFEFPPAITNVSFVLRKYYLSLLYHFEQVYYLEKRVPTISMAVPLSQSTVSRSASPDAYDESSASMHLPVSPTLHPGISLVGIIEKKCDSGYFVTVNVGSEQLKGVLYHIPNMPQSSCNSDIVQHRMRKRSRLTIQDPSRPKPNRSGYTFFFAEHYARLKPSFRGQERAISKKIGLLWSKLSEAEKQVYQDKGMKDKERYRTELLEYKSSHNLQLHG</sequence>
<evidence type="ECO:0000313" key="6">
    <source>
        <dbReference type="Proteomes" id="UP001279734"/>
    </source>
</evidence>
<keyword evidence="1" id="KW-0539">Nucleus</keyword>
<dbReference type="CDD" id="cd22009">
    <property type="entry name" value="HMG-box_AtHMGB9-like"/>
    <property type="match status" value="1"/>
</dbReference>
<dbReference type="SMART" id="SM01014">
    <property type="entry name" value="ARID"/>
    <property type="match status" value="1"/>
</dbReference>